<organism evidence="3 4">
    <name type="scientific">Haloterrigena gelatinilytica</name>
    <dbReference type="NCBI Taxonomy" id="2741724"/>
    <lineage>
        <taxon>Archaea</taxon>
        <taxon>Methanobacteriati</taxon>
        <taxon>Methanobacteriota</taxon>
        <taxon>Stenosarchaea group</taxon>
        <taxon>Halobacteria</taxon>
        <taxon>Halobacteriales</taxon>
        <taxon>Natrialbaceae</taxon>
        <taxon>Haloterrigena</taxon>
    </lineage>
</organism>
<accession>A0A8J8KA74</accession>
<dbReference type="RefSeq" id="WP_174701184.1">
    <property type="nucleotide sequence ID" value="NZ_JABURA010000001.1"/>
</dbReference>
<proteinExistence type="predicted"/>
<gene>
    <name evidence="3" type="ORF">HT576_02595</name>
</gene>
<dbReference type="Proteomes" id="UP000728647">
    <property type="component" value="Unassembled WGS sequence"/>
</dbReference>
<dbReference type="AlphaFoldDB" id="A0A8J8KA74"/>
<keyword evidence="2" id="KW-1133">Transmembrane helix</keyword>
<evidence type="ECO:0000256" key="2">
    <source>
        <dbReference type="SAM" id="Phobius"/>
    </source>
</evidence>
<comment type="caution">
    <text evidence="3">The sequence shown here is derived from an EMBL/GenBank/DDBJ whole genome shotgun (WGS) entry which is preliminary data.</text>
</comment>
<feature type="region of interest" description="Disordered" evidence="1">
    <location>
        <begin position="69"/>
        <end position="92"/>
    </location>
</feature>
<reference evidence="3" key="1">
    <citation type="submission" date="2020-06" db="EMBL/GenBank/DDBJ databases">
        <title>Haloterrigena sp. nov., an extremely halophilic archaeon isolated from a saline sediment.</title>
        <authorList>
            <person name="Liu B.-B."/>
        </authorList>
    </citation>
    <scope>NUCLEOTIDE SEQUENCE</scope>
    <source>
        <strain evidence="3">SYSU A121-1</strain>
    </source>
</reference>
<evidence type="ECO:0000313" key="4">
    <source>
        <dbReference type="Proteomes" id="UP000728647"/>
    </source>
</evidence>
<sequence length="92" mass="10764">MYLNDTHERRYWWYLYIAVSVTPLLATFVGLVYLYRRKKFIGLERPFDIGDHVLAVLNLHFGDLNSEKPVGIPDYPSDSGKQLPARHPPEFE</sequence>
<evidence type="ECO:0000313" key="3">
    <source>
        <dbReference type="EMBL" id="NUB89920.1"/>
    </source>
</evidence>
<protein>
    <submittedName>
        <fullName evidence="3">Uncharacterized protein</fullName>
    </submittedName>
</protein>
<keyword evidence="2" id="KW-0472">Membrane</keyword>
<name>A0A8J8KA74_9EURY</name>
<dbReference type="EMBL" id="JABURA010000001">
    <property type="protein sequence ID" value="NUB89920.1"/>
    <property type="molecule type" value="Genomic_DNA"/>
</dbReference>
<keyword evidence="2" id="KW-0812">Transmembrane</keyword>
<feature type="transmembrane region" description="Helical" evidence="2">
    <location>
        <begin position="12"/>
        <end position="35"/>
    </location>
</feature>
<evidence type="ECO:0000256" key="1">
    <source>
        <dbReference type="SAM" id="MobiDB-lite"/>
    </source>
</evidence>